<evidence type="ECO:0000313" key="7">
    <source>
        <dbReference type="EMBL" id="OAG08787.1"/>
    </source>
</evidence>
<organism evidence="7 8">
    <name type="scientific">Paraphaeosphaeria sporulosa</name>
    <dbReference type="NCBI Taxonomy" id="1460663"/>
    <lineage>
        <taxon>Eukaryota</taxon>
        <taxon>Fungi</taxon>
        <taxon>Dikarya</taxon>
        <taxon>Ascomycota</taxon>
        <taxon>Pezizomycotina</taxon>
        <taxon>Dothideomycetes</taxon>
        <taxon>Pleosporomycetidae</taxon>
        <taxon>Pleosporales</taxon>
        <taxon>Massarineae</taxon>
        <taxon>Didymosphaeriaceae</taxon>
        <taxon>Paraphaeosphaeria</taxon>
    </lineage>
</organism>
<dbReference type="GO" id="GO:0008270">
    <property type="term" value="F:zinc ion binding"/>
    <property type="evidence" value="ECO:0007669"/>
    <property type="project" value="InterPro"/>
</dbReference>
<dbReference type="GO" id="GO:0000981">
    <property type="term" value="F:DNA-binding transcription factor activity, RNA polymerase II-specific"/>
    <property type="evidence" value="ECO:0007669"/>
    <property type="project" value="InterPro"/>
</dbReference>
<comment type="subcellular location">
    <subcellularLocation>
        <location evidence="1">Nucleus</location>
    </subcellularLocation>
</comment>
<keyword evidence="2" id="KW-0479">Metal-binding</keyword>
<dbReference type="PANTHER" id="PTHR47338">
    <property type="entry name" value="ZN(II)2CYS6 TRANSCRIPTION FACTOR (EUROFUNG)-RELATED"/>
    <property type="match status" value="1"/>
</dbReference>
<dbReference type="GeneID" id="28766194"/>
<dbReference type="RefSeq" id="XP_018039152.1">
    <property type="nucleotide sequence ID" value="XM_018182708.1"/>
</dbReference>
<evidence type="ECO:0000313" key="8">
    <source>
        <dbReference type="Proteomes" id="UP000077069"/>
    </source>
</evidence>
<keyword evidence="3" id="KW-0805">Transcription regulation</keyword>
<evidence type="ECO:0000259" key="6">
    <source>
        <dbReference type="SMART" id="SM00906"/>
    </source>
</evidence>
<dbReference type="GO" id="GO:0003677">
    <property type="term" value="F:DNA binding"/>
    <property type="evidence" value="ECO:0007669"/>
    <property type="project" value="InterPro"/>
</dbReference>
<evidence type="ECO:0000256" key="4">
    <source>
        <dbReference type="ARBA" id="ARBA00023163"/>
    </source>
</evidence>
<evidence type="ECO:0000256" key="5">
    <source>
        <dbReference type="ARBA" id="ARBA00023242"/>
    </source>
</evidence>
<dbReference type="CDD" id="cd12148">
    <property type="entry name" value="fungal_TF_MHR"/>
    <property type="match status" value="1"/>
</dbReference>
<protein>
    <recommendedName>
        <fullName evidence="6">Xylanolytic transcriptional activator regulatory domain-containing protein</fullName>
    </recommendedName>
</protein>
<dbReference type="OrthoDB" id="2943660at2759"/>
<keyword evidence="4" id="KW-0804">Transcription</keyword>
<accession>A0A177CPV1</accession>
<dbReference type="GO" id="GO:0005634">
    <property type="term" value="C:nucleus"/>
    <property type="evidence" value="ECO:0007669"/>
    <property type="project" value="UniProtKB-SubCell"/>
</dbReference>
<dbReference type="Proteomes" id="UP000077069">
    <property type="component" value="Unassembled WGS sequence"/>
</dbReference>
<keyword evidence="5" id="KW-0539">Nucleus</keyword>
<gene>
    <name evidence="7" type="ORF">CC84DRAFT_1215258</name>
</gene>
<proteinExistence type="predicted"/>
<evidence type="ECO:0000256" key="1">
    <source>
        <dbReference type="ARBA" id="ARBA00004123"/>
    </source>
</evidence>
<dbReference type="InterPro" id="IPR007219">
    <property type="entry name" value="XnlR_reg_dom"/>
</dbReference>
<dbReference type="EMBL" id="KV441550">
    <property type="protein sequence ID" value="OAG08787.1"/>
    <property type="molecule type" value="Genomic_DNA"/>
</dbReference>
<evidence type="ECO:0000256" key="3">
    <source>
        <dbReference type="ARBA" id="ARBA00023015"/>
    </source>
</evidence>
<reference evidence="7 8" key="1">
    <citation type="submission" date="2016-05" db="EMBL/GenBank/DDBJ databases">
        <title>Comparative analysis of secretome profiles of manganese(II)-oxidizing ascomycete fungi.</title>
        <authorList>
            <consortium name="DOE Joint Genome Institute"/>
            <person name="Zeiner C.A."/>
            <person name="Purvine S.O."/>
            <person name="Zink E.M."/>
            <person name="Wu S."/>
            <person name="Pasa-Tolic L."/>
            <person name="Chaput D.L."/>
            <person name="Haridas S."/>
            <person name="Grigoriev I.V."/>
            <person name="Santelli C.M."/>
            <person name="Hansel C.M."/>
        </authorList>
    </citation>
    <scope>NUCLEOTIDE SEQUENCE [LARGE SCALE GENOMIC DNA]</scope>
    <source>
        <strain evidence="7 8">AP3s5-JAC2a</strain>
    </source>
</reference>
<dbReference type="PANTHER" id="PTHR47338:SF10">
    <property type="entry name" value="TRANSCRIPTION FACTOR DOMAIN-CONTAINING PROTEIN-RELATED"/>
    <property type="match status" value="1"/>
</dbReference>
<dbReference type="Pfam" id="PF04082">
    <property type="entry name" value="Fungal_trans"/>
    <property type="match status" value="1"/>
</dbReference>
<name>A0A177CPV1_9PLEO</name>
<evidence type="ECO:0000256" key="2">
    <source>
        <dbReference type="ARBA" id="ARBA00022723"/>
    </source>
</evidence>
<dbReference type="SMART" id="SM00906">
    <property type="entry name" value="Fungal_trans"/>
    <property type="match status" value="1"/>
</dbReference>
<dbReference type="InterPro" id="IPR050815">
    <property type="entry name" value="TF_fung"/>
</dbReference>
<dbReference type="InParanoid" id="A0A177CPV1"/>
<keyword evidence="8" id="KW-1185">Reference proteome</keyword>
<feature type="domain" description="Xylanolytic transcriptional activator regulatory" evidence="6">
    <location>
        <begin position="117"/>
        <end position="216"/>
    </location>
</feature>
<dbReference type="STRING" id="1460663.A0A177CPV1"/>
<dbReference type="GO" id="GO:0006351">
    <property type="term" value="P:DNA-templated transcription"/>
    <property type="evidence" value="ECO:0007669"/>
    <property type="project" value="InterPro"/>
</dbReference>
<dbReference type="AlphaFoldDB" id="A0A177CPV1"/>
<sequence length="476" mass="54000">MFSEACLPSDAVIIELVEIFFNQIYFVLPCFHKDTLMDEIQSGHIQAHSPLLLYSMLSVAASHHSDPSIKARRTEWYDQAKFLYDITGRDPYPALRTLQAVVFLVYHAYSCGDFSACWLDIGKAWRQAAALGMNRMDSEHAVVMPVGLKDGIESERRGFYNRVEWEGRTAIEEEECRRVLWILFFMDKNQSWPTGWPGAIDERQFKVDIPVADSVFQAMSLETNLDSVVNVPFTRSVNSLLTTASQARTPLNMFHYLIIAYVLLGRTADLVHSIHDNPSSPEYAEQCEELDTHVLKLRLSMPRAASSVLEAAPEDRGQVVWLDATLNTILLLLHYRAVPSSNSQGIKELFSKTVMAAKTTSQTIKNASRTSIDLLLNVHIASSLYMACCVLIIHHRLEDDDSLKNDIDFLELVFERMNDVFSVIGLKFSIALKRDRERSQEELLSLRERGYRGLLADCSKWGFVKDEVAKLGMTMS</sequence>